<dbReference type="EC" id="2.4.1.221" evidence="3"/>
<dbReference type="EMBL" id="OU015566">
    <property type="protein sequence ID" value="CAG5104145.1"/>
    <property type="molecule type" value="Genomic_DNA"/>
</dbReference>
<protein>
    <recommendedName>
        <fullName evidence="9">GDP-fucose protein O-fucosyltransferase 2</fullName>
        <ecNumber evidence="3">2.4.1.221</ecNumber>
    </recommendedName>
    <alternativeName>
        <fullName evidence="10">Peptide-O-fucosyltransferase 2</fullName>
    </alternativeName>
</protein>
<keyword evidence="7" id="KW-0119">Carbohydrate metabolism</keyword>
<evidence type="ECO:0000256" key="3">
    <source>
        <dbReference type="ARBA" id="ARBA00012196"/>
    </source>
</evidence>
<evidence type="ECO:0000256" key="7">
    <source>
        <dbReference type="ARBA" id="ARBA00023277"/>
    </source>
</evidence>
<comment type="catalytic activity">
    <reaction evidence="11">
        <text>L-threonyl-[protein] + GDP-beta-L-fucose = 3-O-(alpha-L-fucosyl)-L-threonyl-[protein] + GDP + H(+)</text>
        <dbReference type="Rhea" id="RHEA:70491"/>
        <dbReference type="Rhea" id="RHEA-COMP:11060"/>
        <dbReference type="Rhea" id="RHEA-COMP:17915"/>
        <dbReference type="ChEBI" id="CHEBI:15378"/>
        <dbReference type="ChEBI" id="CHEBI:30013"/>
        <dbReference type="ChEBI" id="CHEBI:57273"/>
        <dbReference type="ChEBI" id="CHEBI:58189"/>
        <dbReference type="ChEBI" id="CHEBI:189631"/>
        <dbReference type="EC" id="2.4.1.221"/>
    </reaction>
    <physiologicalReaction direction="left-to-right" evidence="11">
        <dbReference type="Rhea" id="RHEA:70492"/>
    </physiologicalReaction>
</comment>
<comment type="subcellular location">
    <subcellularLocation>
        <location evidence="1">Endoplasmic reticulum</location>
    </subcellularLocation>
</comment>
<dbReference type="Proteomes" id="UP001158576">
    <property type="component" value="Chromosome 1"/>
</dbReference>
<keyword evidence="6" id="KW-0294">Fucose metabolism</keyword>
<evidence type="ECO:0000313" key="14">
    <source>
        <dbReference type="Proteomes" id="UP001158576"/>
    </source>
</evidence>
<evidence type="ECO:0000256" key="1">
    <source>
        <dbReference type="ARBA" id="ARBA00004240"/>
    </source>
</evidence>
<sequence length="634" mass="73141">MVEKVYTPNLMEDEHLDLLLKGVEKLMEKSYGNPYRTSTFRLPERKEGIHVKPPGDRIAADEVDYLFYGAEDVGMLAGESRATDLDFDAYGTSRHSKHRPGDHSFERKQLRNILGEAGKYNGAFLDTSGEVEIGENGIWAKKTITGASNLEESLSAEEAKFEDLQPLETCPKFALELDQSIEPATNLRSDKFLSGTYIWGPNNQLRGMRELIFMAIKMNRTLSMPPFFKHWASDESAKTDRSAPVAAGAKIDLNLLREFIPIVEPEEMAENCDHEFDEFWAARRDFCHGDKMNRIKYHQDILGYTNIDIEEVGDHHDMEEYHCISNTSPIYPEWTQLPEKMGILLPNSKEALEKLYKNEGKCALFLMPYRAFDFKDVMIDEDKLDLRQDIRGSIQDDEDNLYPEVLTPEEQKLMGEIVLHTQRPKYVRDISEKFIEEVLGGMNYVSIHWRYNVGDWTRHCRKKPSIQCDIVQRIITDVQFVAENTAEYVQTYNYEALGQMKHNRFLDGKFMLGETDESERPTVIYIAHPPDQRNFVDGIKKIMKEQSPGLTIFSGSDSFNWINKYLENCDEFKDEIHDVHSMIDQQLCLHSRTFLWAVGSSWSTNILMERHLHGKIHGDAKNTDIFERAILSGN</sequence>
<keyword evidence="4" id="KW-0808">Transferase</keyword>
<keyword evidence="14" id="KW-1185">Reference proteome</keyword>
<dbReference type="PANTHER" id="PTHR13398">
    <property type="entry name" value="GDP-FUCOSE PROTEIN O-FUCOSYLTRANSFERASE 2"/>
    <property type="match status" value="1"/>
</dbReference>
<comment type="pathway">
    <text evidence="2">Protein modification; protein glycosylation.</text>
</comment>
<evidence type="ECO:0000256" key="8">
    <source>
        <dbReference type="ARBA" id="ARBA00025803"/>
    </source>
</evidence>
<keyword evidence="5" id="KW-0256">Endoplasmic reticulum</keyword>
<evidence type="ECO:0000313" key="13">
    <source>
        <dbReference type="EMBL" id="CAG5104145.1"/>
    </source>
</evidence>
<evidence type="ECO:0000256" key="12">
    <source>
        <dbReference type="ARBA" id="ARBA00048647"/>
    </source>
</evidence>
<evidence type="ECO:0000256" key="2">
    <source>
        <dbReference type="ARBA" id="ARBA00004922"/>
    </source>
</evidence>
<dbReference type="InterPro" id="IPR019378">
    <property type="entry name" value="GDP-Fuc_O-FucTrfase"/>
</dbReference>
<evidence type="ECO:0000256" key="5">
    <source>
        <dbReference type="ARBA" id="ARBA00022824"/>
    </source>
</evidence>
<name>A0ABN7SQP7_OIKDI</name>
<evidence type="ECO:0000256" key="10">
    <source>
        <dbReference type="ARBA" id="ARBA00033083"/>
    </source>
</evidence>
<evidence type="ECO:0000256" key="9">
    <source>
        <dbReference type="ARBA" id="ARBA00026232"/>
    </source>
</evidence>
<accession>A0ABN7SQP7</accession>
<organism evidence="13 14">
    <name type="scientific">Oikopleura dioica</name>
    <name type="common">Tunicate</name>
    <dbReference type="NCBI Taxonomy" id="34765"/>
    <lineage>
        <taxon>Eukaryota</taxon>
        <taxon>Metazoa</taxon>
        <taxon>Chordata</taxon>
        <taxon>Tunicata</taxon>
        <taxon>Appendicularia</taxon>
        <taxon>Copelata</taxon>
        <taxon>Oikopleuridae</taxon>
        <taxon>Oikopleura</taxon>
    </lineage>
</organism>
<comment type="catalytic activity">
    <reaction evidence="12">
        <text>L-seryl-[protein] + GDP-beta-L-fucose = 3-O-(alpha-L-fucosyl)-L-seryl-[protein] + GDP + H(+)</text>
        <dbReference type="Rhea" id="RHEA:63644"/>
        <dbReference type="Rhea" id="RHEA-COMP:9863"/>
        <dbReference type="Rhea" id="RHEA-COMP:17914"/>
        <dbReference type="ChEBI" id="CHEBI:15378"/>
        <dbReference type="ChEBI" id="CHEBI:29999"/>
        <dbReference type="ChEBI" id="CHEBI:57273"/>
        <dbReference type="ChEBI" id="CHEBI:58189"/>
        <dbReference type="ChEBI" id="CHEBI:189632"/>
        <dbReference type="EC" id="2.4.1.221"/>
    </reaction>
    <physiologicalReaction direction="left-to-right" evidence="12">
        <dbReference type="Rhea" id="RHEA:63645"/>
    </physiologicalReaction>
</comment>
<dbReference type="Pfam" id="PF10250">
    <property type="entry name" value="O-FucT"/>
    <property type="match status" value="1"/>
</dbReference>
<dbReference type="PANTHER" id="PTHR13398:SF0">
    <property type="entry name" value="GDP-FUCOSE PROTEIN O-FUCOSYLTRANSFERASE 2"/>
    <property type="match status" value="1"/>
</dbReference>
<evidence type="ECO:0000256" key="6">
    <source>
        <dbReference type="ARBA" id="ARBA00023253"/>
    </source>
</evidence>
<dbReference type="Gene3D" id="3.40.50.11350">
    <property type="match status" value="1"/>
</dbReference>
<reference evidence="13 14" key="1">
    <citation type="submission" date="2021-04" db="EMBL/GenBank/DDBJ databases">
        <authorList>
            <person name="Bliznina A."/>
        </authorList>
    </citation>
    <scope>NUCLEOTIDE SEQUENCE [LARGE SCALE GENOMIC DNA]</scope>
</reference>
<comment type="similarity">
    <text evidence="8">Belongs to the glycosyltransferase 68 family.</text>
</comment>
<gene>
    <name evidence="13" type="ORF">OKIOD_LOCUS9879</name>
</gene>
<evidence type="ECO:0000256" key="11">
    <source>
        <dbReference type="ARBA" id="ARBA00047273"/>
    </source>
</evidence>
<dbReference type="InterPro" id="IPR045130">
    <property type="entry name" value="OFUT2-like"/>
</dbReference>
<dbReference type="CDD" id="cd11296">
    <property type="entry name" value="O-FucT_like"/>
    <property type="match status" value="1"/>
</dbReference>
<evidence type="ECO:0000256" key="4">
    <source>
        <dbReference type="ARBA" id="ARBA00022679"/>
    </source>
</evidence>
<proteinExistence type="inferred from homology"/>